<dbReference type="GeneID" id="93480327"/>
<dbReference type="EMBL" id="ABWK02000001">
    <property type="protein sequence ID" value="EEX69967.1"/>
    <property type="molecule type" value="Genomic_DNA"/>
</dbReference>
<proteinExistence type="predicted"/>
<accession>C9KJA1</accession>
<name>C9KJA1_9FIRM</name>
<dbReference type="STRING" id="500635.MITSMUL_03098"/>
<keyword evidence="2" id="KW-1185">Reference proteome</keyword>
<dbReference type="RefSeq" id="WP_005838948.1">
    <property type="nucleotide sequence ID" value="NZ_GG697141.2"/>
</dbReference>
<dbReference type="HOGENOM" id="CLU_1957080_0_0_9"/>
<organism evidence="1 2">
    <name type="scientific">Mitsuokella multacida DSM 20544</name>
    <dbReference type="NCBI Taxonomy" id="500635"/>
    <lineage>
        <taxon>Bacteria</taxon>
        <taxon>Bacillati</taxon>
        <taxon>Bacillota</taxon>
        <taxon>Negativicutes</taxon>
        <taxon>Selenomonadales</taxon>
        <taxon>Selenomonadaceae</taxon>
        <taxon>Mitsuokella</taxon>
    </lineage>
</organism>
<dbReference type="AlphaFoldDB" id="C9KJA1"/>
<evidence type="ECO:0000313" key="2">
    <source>
        <dbReference type="Proteomes" id="UP000003671"/>
    </source>
</evidence>
<reference evidence="1" key="1">
    <citation type="submission" date="2009-09" db="EMBL/GenBank/DDBJ databases">
        <authorList>
            <person name="Weinstock G."/>
            <person name="Sodergren E."/>
            <person name="Clifton S."/>
            <person name="Fulton L."/>
            <person name="Fulton B."/>
            <person name="Courtney L."/>
            <person name="Fronick C."/>
            <person name="Harrison M."/>
            <person name="Strong C."/>
            <person name="Farmer C."/>
            <person name="Delahaunty K."/>
            <person name="Markovic C."/>
            <person name="Hall O."/>
            <person name="Minx P."/>
            <person name="Tomlinson C."/>
            <person name="Mitreva M."/>
            <person name="Nelson J."/>
            <person name="Hou S."/>
            <person name="Wollam A."/>
            <person name="Pepin K.H."/>
            <person name="Johnson M."/>
            <person name="Bhonagiri V."/>
            <person name="Nash W.E."/>
            <person name="Warren W."/>
            <person name="Chinwalla A."/>
            <person name="Mardis E.R."/>
            <person name="Wilson R.K."/>
        </authorList>
    </citation>
    <scope>NUCLEOTIDE SEQUENCE [LARGE SCALE GENOMIC DNA]</scope>
    <source>
        <strain evidence="1">DSM 20544</strain>
    </source>
</reference>
<comment type="caution">
    <text evidence="1">The sequence shown here is derived from an EMBL/GenBank/DDBJ whole genome shotgun (WGS) entry which is preliminary data.</text>
</comment>
<gene>
    <name evidence="1" type="ORF">MITSMUL_03098</name>
</gene>
<sequence length="128" mass="14763">MSKYEKMAKYLGVEMNAPFNVKAATGYIFGCPYRVTENGIYDRSGNRAQLNELGAMFSGTTKIVPCENKREAMHMGDIFYYIDIDGNIKYGYWMNECKHLGIFGNVFKNKDEAREYSNKIQVILNNRK</sequence>
<evidence type="ECO:0000313" key="1">
    <source>
        <dbReference type="EMBL" id="EEX69967.1"/>
    </source>
</evidence>
<dbReference type="Proteomes" id="UP000003671">
    <property type="component" value="Unassembled WGS sequence"/>
</dbReference>
<protein>
    <submittedName>
        <fullName evidence="1">Uncharacterized protein</fullName>
    </submittedName>
</protein>